<dbReference type="InterPro" id="IPR025016">
    <property type="entry name" value="DUF3955"/>
</dbReference>
<evidence type="ECO:0000313" key="10">
    <source>
        <dbReference type="Proteomes" id="UP000029964"/>
    </source>
</evidence>
<keyword evidence="4 6" id="KW-0472">Membrane</keyword>
<dbReference type="AlphaFoldDB" id="A0A086TC52"/>
<dbReference type="InterPro" id="IPR000620">
    <property type="entry name" value="EamA_dom"/>
</dbReference>
<dbReference type="SUPFAM" id="SSF103481">
    <property type="entry name" value="Multidrug resistance efflux transporter EmrE"/>
    <property type="match status" value="2"/>
</dbReference>
<gene>
    <name evidence="9" type="ORF">ACRE_022810</name>
</gene>
<evidence type="ECO:0000259" key="8">
    <source>
        <dbReference type="Pfam" id="PF13127"/>
    </source>
</evidence>
<protein>
    <submittedName>
        <fullName evidence="9">Putative vacuolar membrane protein-like protein</fullName>
    </submittedName>
</protein>
<keyword evidence="3 6" id="KW-1133">Transmembrane helix</keyword>
<feature type="region of interest" description="Disordered" evidence="5">
    <location>
        <begin position="430"/>
        <end position="449"/>
    </location>
</feature>
<dbReference type="OrthoDB" id="1436450at2759"/>
<feature type="transmembrane region" description="Helical" evidence="6">
    <location>
        <begin position="240"/>
        <end position="259"/>
    </location>
</feature>
<feature type="transmembrane region" description="Helical" evidence="6">
    <location>
        <begin position="379"/>
        <end position="400"/>
    </location>
</feature>
<evidence type="ECO:0000256" key="5">
    <source>
        <dbReference type="SAM" id="MobiDB-lite"/>
    </source>
</evidence>
<evidence type="ECO:0000256" key="4">
    <source>
        <dbReference type="ARBA" id="ARBA00023136"/>
    </source>
</evidence>
<dbReference type="Pfam" id="PF00892">
    <property type="entry name" value="EamA"/>
    <property type="match status" value="1"/>
</dbReference>
<feature type="compositionally biased region" description="Basic and acidic residues" evidence="5">
    <location>
        <begin position="9"/>
        <end position="21"/>
    </location>
</feature>
<dbReference type="InterPro" id="IPR037185">
    <property type="entry name" value="EmrE-like"/>
</dbReference>
<feature type="transmembrane region" description="Helical" evidence="6">
    <location>
        <begin position="279"/>
        <end position="301"/>
    </location>
</feature>
<feature type="domain" description="DUF3955" evidence="8">
    <location>
        <begin position="61"/>
        <end position="111"/>
    </location>
</feature>
<keyword evidence="10" id="KW-1185">Reference proteome</keyword>
<dbReference type="HOGENOM" id="CLU_026578_0_1_1"/>
<proteinExistence type="predicted"/>
<organism evidence="9 10">
    <name type="scientific">Hapsidospora chrysogenum (strain ATCC 11550 / CBS 779.69 / DSM 880 / IAM 14645 / JCM 23072 / IMI 49137)</name>
    <name type="common">Acremonium chrysogenum</name>
    <dbReference type="NCBI Taxonomy" id="857340"/>
    <lineage>
        <taxon>Eukaryota</taxon>
        <taxon>Fungi</taxon>
        <taxon>Dikarya</taxon>
        <taxon>Ascomycota</taxon>
        <taxon>Pezizomycotina</taxon>
        <taxon>Sordariomycetes</taxon>
        <taxon>Hypocreomycetidae</taxon>
        <taxon>Hypocreales</taxon>
        <taxon>Bionectriaceae</taxon>
        <taxon>Hapsidospora</taxon>
    </lineage>
</organism>
<feature type="transmembrane region" description="Helical" evidence="6">
    <location>
        <begin position="349"/>
        <end position="372"/>
    </location>
</feature>
<feature type="transmembrane region" description="Helical" evidence="6">
    <location>
        <begin position="209"/>
        <end position="233"/>
    </location>
</feature>
<feature type="transmembrane region" description="Helical" evidence="6">
    <location>
        <begin position="97"/>
        <end position="117"/>
    </location>
</feature>
<dbReference type="PANTHER" id="PTHR23051">
    <property type="entry name" value="SOLUTE CARRIER FAMILY 35, MEMBER F5"/>
    <property type="match status" value="1"/>
</dbReference>
<dbReference type="STRING" id="857340.A0A086TC52"/>
<reference evidence="10" key="1">
    <citation type="journal article" date="2014" name="Genome Announc.">
        <title>Genome sequence and annotation of Acremonium chrysogenum, producer of the beta-lactam antibiotic cephalosporin C.</title>
        <authorList>
            <person name="Terfehr D."/>
            <person name="Dahlmann T.A."/>
            <person name="Specht T."/>
            <person name="Zadra I."/>
            <person name="Kuernsteiner H."/>
            <person name="Kueck U."/>
        </authorList>
    </citation>
    <scope>NUCLEOTIDE SEQUENCE [LARGE SCALE GENOMIC DNA]</scope>
    <source>
        <strain evidence="10">ATCC 11550 / CBS 779.69 / DSM 880 / IAM 14645 / JCM 23072 / IMI 49137</strain>
    </source>
</reference>
<evidence type="ECO:0000256" key="1">
    <source>
        <dbReference type="ARBA" id="ARBA00004141"/>
    </source>
</evidence>
<feature type="region of interest" description="Disordered" evidence="5">
    <location>
        <begin position="1"/>
        <end position="21"/>
    </location>
</feature>
<dbReference type="PANTHER" id="PTHR23051:SF0">
    <property type="entry name" value="SOLUTE CARRIER FAMILY 35 MEMBER F5"/>
    <property type="match status" value="1"/>
</dbReference>
<evidence type="ECO:0000256" key="3">
    <source>
        <dbReference type="ARBA" id="ARBA00022989"/>
    </source>
</evidence>
<evidence type="ECO:0000259" key="7">
    <source>
        <dbReference type="Pfam" id="PF00892"/>
    </source>
</evidence>
<keyword evidence="2 6" id="KW-0812">Transmembrane</keyword>
<feature type="transmembrane region" description="Helical" evidence="6">
    <location>
        <begin position="187"/>
        <end position="203"/>
    </location>
</feature>
<dbReference type="Pfam" id="PF13127">
    <property type="entry name" value="DUF3955"/>
    <property type="match status" value="1"/>
</dbReference>
<dbReference type="EMBL" id="JPKY01000014">
    <property type="protein sequence ID" value="KFH46934.1"/>
    <property type="molecule type" value="Genomic_DNA"/>
</dbReference>
<feature type="transmembrane region" description="Helical" evidence="6">
    <location>
        <begin position="406"/>
        <end position="423"/>
    </location>
</feature>
<feature type="transmembrane region" description="Helical" evidence="6">
    <location>
        <begin position="61"/>
        <end position="85"/>
    </location>
</feature>
<feature type="domain" description="EamA" evidence="7">
    <location>
        <begin position="197"/>
        <end position="258"/>
    </location>
</feature>
<dbReference type="Proteomes" id="UP000029964">
    <property type="component" value="Unassembled WGS sequence"/>
</dbReference>
<sequence>MTTTSAVEPHAEASADRERRFSEDAAEMAASIGSSLRTRSSSPVPKGWRSKLGFGVVARRTLGICLLLVTVLMWTLSNFLASLIFSDHTYDKPFFLVYLNTSVFAIALMPRFTKYLLRSGLRGLRHDAEQMWHEHKTGLPPPKLVPQDEDEAASHRLLIDDQDAALDGTATATKPDEEKLNFRETSMLSLEFCMLWFLANYFASACLEYTSVGSATILTSTSSVWTLVFCALFRVEPFTLRKLAGVMASMVGVVLISTVDLTGKSHDDQGTFPDKTTAQIAIGDSMAFISAVVYGMYVTVMKRRVGNEDKVDMKLFFGMVGIFNLLFLWPIFFILHWTDIEPFEMPPSGRIWAIVIVNSLSSFVGDIAWAFAMLLTTPLVVTAGMSLTIPLSLIGEMIQYGQYSSFVYWIGAVVVLASFAFINHESREEGPSKVEGEREDANVQTEICV</sequence>
<evidence type="ECO:0000256" key="6">
    <source>
        <dbReference type="SAM" id="Phobius"/>
    </source>
</evidence>
<evidence type="ECO:0000313" key="9">
    <source>
        <dbReference type="EMBL" id="KFH46934.1"/>
    </source>
</evidence>
<feature type="transmembrane region" description="Helical" evidence="6">
    <location>
        <begin position="313"/>
        <end position="337"/>
    </location>
</feature>
<accession>A0A086TC52</accession>
<comment type="caution">
    <text evidence="9">The sequence shown here is derived from an EMBL/GenBank/DDBJ whole genome shotgun (WGS) entry which is preliminary data.</text>
</comment>
<dbReference type="Gene3D" id="1.10.3730.20">
    <property type="match status" value="1"/>
</dbReference>
<feature type="compositionally biased region" description="Basic and acidic residues" evidence="5">
    <location>
        <begin position="430"/>
        <end position="441"/>
    </location>
</feature>
<name>A0A086TC52_HAPC1</name>
<evidence type="ECO:0000256" key="2">
    <source>
        <dbReference type="ARBA" id="ARBA00022692"/>
    </source>
</evidence>
<dbReference type="GO" id="GO:0000329">
    <property type="term" value="C:fungal-type vacuole membrane"/>
    <property type="evidence" value="ECO:0007669"/>
    <property type="project" value="TreeGrafter"/>
</dbReference>
<comment type="subcellular location">
    <subcellularLocation>
        <location evidence="1">Membrane</location>
        <topology evidence="1">Multi-pass membrane protein</topology>
    </subcellularLocation>
</comment>